<reference evidence="5" key="1">
    <citation type="journal article" date="2019" name="Int. J. Syst. Evol. Microbiol.">
        <title>The Global Catalogue of Microorganisms (GCM) 10K type strain sequencing project: providing services to taxonomists for standard genome sequencing and annotation.</title>
        <authorList>
            <consortium name="The Broad Institute Genomics Platform"/>
            <consortium name="The Broad Institute Genome Sequencing Center for Infectious Disease"/>
            <person name="Wu L."/>
            <person name="Ma J."/>
        </authorList>
    </citation>
    <scope>NUCLEOTIDE SEQUENCE [LARGE SCALE GENOMIC DNA]</scope>
    <source>
        <strain evidence="5">CGMCC 1.15342</strain>
    </source>
</reference>
<sequence length="338" mass="38417">MKQNRIYHLLQCLLTKKLTGRQRDVVRYWLANSDETEEKDEALKQLWDSTPATPAQSVEQALLNTHSRIEQAESDGVKTTLARRLLRYAAIFLLPLLSAFSVWMFMKHQQESTQNMLTQYVPNGERQTLHLDDGTEVQLNAGTLFVYPEAFGNQERTVYLVGEANFSVANDAGRPFIVHAKSLAVQVLGTKFNVASYPSDDRITVTLETGAVKVYEKEHPHHGQLMRPNEQLSYSQTDKNFTKATVDAASFASWTAGGLFFDHQTLHDILMALERSYGIRFVLDPGLKDTDQYTLRIKPNEPIEDVLHVLVQIAGNRMDYKRDGQTIRLYQKGKEVSP</sequence>
<dbReference type="Pfam" id="PF16344">
    <property type="entry name" value="FecR_C"/>
    <property type="match status" value="1"/>
</dbReference>
<dbReference type="InterPro" id="IPR012373">
    <property type="entry name" value="Ferrdict_sens_TM"/>
</dbReference>
<dbReference type="PANTHER" id="PTHR30273:SF2">
    <property type="entry name" value="PROTEIN FECR"/>
    <property type="match status" value="1"/>
</dbReference>
<accession>A0ABQ1LA77</accession>
<dbReference type="Gene3D" id="2.60.120.1440">
    <property type="match status" value="1"/>
</dbReference>
<dbReference type="InterPro" id="IPR006860">
    <property type="entry name" value="FecR"/>
</dbReference>
<evidence type="ECO:0000259" key="2">
    <source>
        <dbReference type="Pfam" id="PF04773"/>
    </source>
</evidence>
<feature type="domain" description="FecR protein" evidence="2">
    <location>
        <begin position="122"/>
        <end position="213"/>
    </location>
</feature>
<gene>
    <name evidence="4" type="ORF">GCM10011386_12490</name>
</gene>
<dbReference type="PIRSF" id="PIRSF018266">
    <property type="entry name" value="FecR"/>
    <property type="match status" value="1"/>
</dbReference>
<dbReference type="Pfam" id="PF04773">
    <property type="entry name" value="FecR"/>
    <property type="match status" value="1"/>
</dbReference>
<keyword evidence="1" id="KW-0812">Transmembrane</keyword>
<organism evidence="4 5">
    <name type="scientific">Parapedobacter defluvii</name>
    <dbReference type="NCBI Taxonomy" id="2045106"/>
    <lineage>
        <taxon>Bacteria</taxon>
        <taxon>Pseudomonadati</taxon>
        <taxon>Bacteroidota</taxon>
        <taxon>Sphingobacteriia</taxon>
        <taxon>Sphingobacteriales</taxon>
        <taxon>Sphingobacteriaceae</taxon>
        <taxon>Parapedobacter</taxon>
    </lineage>
</organism>
<proteinExistence type="predicted"/>
<dbReference type="InterPro" id="IPR032508">
    <property type="entry name" value="FecR_C"/>
</dbReference>
<dbReference type="Proteomes" id="UP000597338">
    <property type="component" value="Unassembled WGS sequence"/>
</dbReference>
<comment type="caution">
    <text evidence="4">The sequence shown here is derived from an EMBL/GenBank/DDBJ whole genome shotgun (WGS) entry which is preliminary data.</text>
</comment>
<dbReference type="EMBL" id="BMIK01000002">
    <property type="protein sequence ID" value="GGC22033.1"/>
    <property type="molecule type" value="Genomic_DNA"/>
</dbReference>
<dbReference type="RefSeq" id="WP_188748575.1">
    <property type="nucleotide sequence ID" value="NZ_BMIK01000002.1"/>
</dbReference>
<feature type="transmembrane region" description="Helical" evidence="1">
    <location>
        <begin position="85"/>
        <end position="106"/>
    </location>
</feature>
<keyword evidence="1" id="KW-0472">Membrane</keyword>
<protein>
    <submittedName>
        <fullName evidence="4">Anti-sigma factor</fullName>
    </submittedName>
</protein>
<feature type="domain" description="Protein FecR C-terminal" evidence="3">
    <location>
        <begin position="259"/>
        <end position="327"/>
    </location>
</feature>
<evidence type="ECO:0000256" key="1">
    <source>
        <dbReference type="SAM" id="Phobius"/>
    </source>
</evidence>
<name>A0ABQ1LA77_9SPHI</name>
<evidence type="ECO:0000313" key="4">
    <source>
        <dbReference type="EMBL" id="GGC22033.1"/>
    </source>
</evidence>
<dbReference type="PANTHER" id="PTHR30273">
    <property type="entry name" value="PERIPLASMIC SIGNAL SENSOR AND SIGMA FACTOR ACTIVATOR FECR-RELATED"/>
    <property type="match status" value="1"/>
</dbReference>
<keyword evidence="5" id="KW-1185">Reference proteome</keyword>
<dbReference type="Gene3D" id="3.55.50.30">
    <property type="match status" value="1"/>
</dbReference>
<evidence type="ECO:0000313" key="5">
    <source>
        <dbReference type="Proteomes" id="UP000597338"/>
    </source>
</evidence>
<keyword evidence="1" id="KW-1133">Transmembrane helix</keyword>
<evidence type="ECO:0000259" key="3">
    <source>
        <dbReference type="Pfam" id="PF16344"/>
    </source>
</evidence>